<feature type="compositionally biased region" description="Low complexity" evidence="1">
    <location>
        <begin position="136"/>
        <end position="147"/>
    </location>
</feature>
<dbReference type="EMBL" id="CAJNOC010009696">
    <property type="protein sequence ID" value="CAF1131903.1"/>
    <property type="molecule type" value="Genomic_DNA"/>
</dbReference>
<comment type="caution">
    <text evidence="2">The sequence shown here is derived from an EMBL/GenBank/DDBJ whole genome shotgun (WGS) entry which is preliminary data.</text>
</comment>
<feature type="compositionally biased region" description="Polar residues" evidence="1">
    <location>
        <begin position="120"/>
        <end position="135"/>
    </location>
</feature>
<dbReference type="Proteomes" id="UP000663879">
    <property type="component" value="Unassembled WGS sequence"/>
</dbReference>
<keyword evidence="3" id="KW-1185">Reference proteome</keyword>
<dbReference type="AlphaFoldDB" id="A0A814RC08"/>
<name>A0A814RC08_9BILA</name>
<accession>A0A814RC08</accession>
<evidence type="ECO:0000313" key="2">
    <source>
        <dbReference type="EMBL" id="CAF1131903.1"/>
    </source>
</evidence>
<proteinExistence type="predicted"/>
<protein>
    <submittedName>
        <fullName evidence="2">Uncharacterized protein</fullName>
    </submittedName>
</protein>
<gene>
    <name evidence="2" type="ORF">OXX778_LOCUS22512</name>
</gene>
<reference evidence="2" key="1">
    <citation type="submission" date="2021-02" db="EMBL/GenBank/DDBJ databases">
        <authorList>
            <person name="Nowell W R."/>
        </authorList>
    </citation>
    <scope>NUCLEOTIDE SEQUENCE</scope>
    <source>
        <strain evidence="2">Ploen Becks lab</strain>
    </source>
</reference>
<sequence length="288" mass="33925">MLDQSNDLVNLRNSNRRVSNGSTINNYLITIPRCNLPKKFIFDGLVNLCNRLAVSKEKHSISYLDSCCKNSSIRNDQTDNSSRSILFSGRLTDHNLLPRNEQITRERFQQICQEDEPRRTTNQYKRQTNRSQNQDISTQSSSEQESQISFINDTALQEEQHEWIHCKSHIHIYAGISNCKLFKNLDRNIFDFLLEFLEEYIVDFNKCQRIMKWCAEEFVSNIEPCKSPRNAIKYVTKEDPNPILKNINADDCSFHKRMMDWIKANPEYDLFDPFISARPNYYKLITMV</sequence>
<evidence type="ECO:0000313" key="3">
    <source>
        <dbReference type="Proteomes" id="UP000663879"/>
    </source>
</evidence>
<feature type="region of interest" description="Disordered" evidence="1">
    <location>
        <begin position="110"/>
        <end position="147"/>
    </location>
</feature>
<organism evidence="2 3">
    <name type="scientific">Brachionus calyciflorus</name>
    <dbReference type="NCBI Taxonomy" id="104777"/>
    <lineage>
        <taxon>Eukaryota</taxon>
        <taxon>Metazoa</taxon>
        <taxon>Spiralia</taxon>
        <taxon>Gnathifera</taxon>
        <taxon>Rotifera</taxon>
        <taxon>Eurotatoria</taxon>
        <taxon>Monogononta</taxon>
        <taxon>Pseudotrocha</taxon>
        <taxon>Ploima</taxon>
        <taxon>Brachionidae</taxon>
        <taxon>Brachionus</taxon>
    </lineage>
</organism>
<evidence type="ECO:0000256" key="1">
    <source>
        <dbReference type="SAM" id="MobiDB-lite"/>
    </source>
</evidence>